<gene>
    <name evidence="1" type="ORF">ACFQJ7_08730</name>
</gene>
<evidence type="ECO:0000313" key="1">
    <source>
        <dbReference type="EMBL" id="MFC7126118.1"/>
    </source>
</evidence>
<organism evidence="1 2">
    <name type="scientific">Halovenus rubra</name>
    <dbReference type="NCBI Taxonomy" id="869890"/>
    <lineage>
        <taxon>Archaea</taxon>
        <taxon>Methanobacteriati</taxon>
        <taxon>Methanobacteriota</taxon>
        <taxon>Stenosarchaea group</taxon>
        <taxon>Halobacteria</taxon>
        <taxon>Halobacteriales</taxon>
        <taxon>Haloarculaceae</taxon>
        <taxon>Halovenus</taxon>
    </lineage>
</organism>
<dbReference type="AlphaFoldDB" id="A0ABD5X863"/>
<dbReference type="EMBL" id="JBHSZQ010000015">
    <property type="protein sequence ID" value="MFC7126118.1"/>
    <property type="molecule type" value="Genomic_DNA"/>
</dbReference>
<name>A0ABD5X863_9EURY</name>
<accession>A0ABD5X863</accession>
<comment type="caution">
    <text evidence="1">The sequence shown here is derived from an EMBL/GenBank/DDBJ whole genome shotgun (WGS) entry which is preliminary data.</text>
</comment>
<evidence type="ECO:0000313" key="2">
    <source>
        <dbReference type="Proteomes" id="UP001596414"/>
    </source>
</evidence>
<dbReference type="Proteomes" id="UP001596414">
    <property type="component" value="Unassembled WGS sequence"/>
</dbReference>
<proteinExistence type="predicted"/>
<dbReference type="RefSeq" id="WP_267638887.1">
    <property type="nucleotide sequence ID" value="NZ_JAODIY010000044.1"/>
</dbReference>
<reference evidence="1 2" key="1">
    <citation type="journal article" date="2014" name="Int. J. Syst. Evol. Microbiol.">
        <title>Complete genome sequence of Corynebacterium casei LMG S-19264T (=DSM 44701T), isolated from a smear-ripened cheese.</title>
        <authorList>
            <consortium name="US DOE Joint Genome Institute (JGI-PGF)"/>
            <person name="Walter F."/>
            <person name="Albersmeier A."/>
            <person name="Kalinowski J."/>
            <person name="Ruckert C."/>
        </authorList>
    </citation>
    <scope>NUCLEOTIDE SEQUENCE [LARGE SCALE GENOMIC DNA]</scope>
    <source>
        <strain evidence="1 2">CGMCC 4.7215</strain>
    </source>
</reference>
<protein>
    <submittedName>
        <fullName evidence="1">Uncharacterized protein</fullName>
    </submittedName>
</protein>
<sequence length="167" mass="18751">MKRNHHSSVTIKFHFDQKYQDWVKQGAPQRWISISLTIGGEDVYGGSRATVTGDACIVMIDLLESVTALKSDSRSVVHFDQGPSFLSVGPENTTAVEIAACHTLKEAKNPEERLGVARSYITTRELWEDAVTEMGANFYQTVTELNPELEEHDVIKEIDNRISDIRN</sequence>